<protein>
    <recommendedName>
        <fullName evidence="3">Serine/threonine protein kinase</fullName>
    </recommendedName>
</protein>
<dbReference type="EMBL" id="KY684105">
    <property type="protein sequence ID" value="ARF10784.1"/>
    <property type="molecule type" value="Genomic_DNA"/>
</dbReference>
<reference evidence="2" key="1">
    <citation type="journal article" date="2017" name="Science">
        <title>Giant viruses with an expanded complement of translation system components.</title>
        <authorList>
            <person name="Schulz F."/>
            <person name="Yutin N."/>
            <person name="Ivanova N.N."/>
            <person name="Ortega D.R."/>
            <person name="Lee T.K."/>
            <person name="Vierheilig J."/>
            <person name="Daims H."/>
            <person name="Horn M."/>
            <person name="Wagner M."/>
            <person name="Jensen G.J."/>
            <person name="Kyrpides N.C."/>
            <person name="Koonin E.V."/>
            <person name="Woyke T."/>
        </authorList>
    </citation>
    <scope>NUCLEOTIDE SEQUENCE</scope>
    <source>
        <strain evidence="2">HKV1</strain>
    </source>
</reference>
<dbReference type="SUPFAM" id="SSF56112">
    <property type="entry name" value="Protein kinase-like (PK-like)"/>
    <property type="match status" value="1"/>
</dbReference>
<gene>
    <name evidence="2" type="ORF">Hokovirus_3_57</name>
</gene>
<dbReference type="GO" id="GO:0005524">
    <property type="term" value="F:ATP binding"/>
    <property type="evidence" value="ECO:0007669"/>
    <property type="project" value="UniProtKB-UniRule"/>
</dbReference>
<dbReference type="Gene3D" id="1.10.510.10">
    <property type="entry name" value="Transferase(Phosphotransferase) domain 1"/>
    <property type="match status" value="1"/>
</dbReference>
<feature type="binding site" evidence="1">
    <location>
        <position position="45"/>
    </location>
    <ligand>
        <name>ATP</name>
        <dbReference type="ChEBI" id="CHEBI:30616"/>
    </ligand>
</feature>
<evidence type="ECO:0008006" key="3">
    <source>
        <dbReference type="Google" id="ProtNLM"/>
    </source>
</evidence>
<keyword evidence="1" id="KW-0067">ATP-binding</keyword>
<evidence type="ECO:0000313" key="2">
    <source>
        <dbReference type="EMBL" id="ARF10784.1"/>
    </source>
</evidence>
<dbReference type="InterPro" id="IPR017441">
    <property type="entry name" value="Protein_kinase_ATP_BS"/>
</dbReference>
<proteinExistence type="predicted"/>
<sequence>MNLDDYKIIKVLGVGYNGVASLVKKGKKSYVLKQQKIFKRNIIIKNNILELNKKSDLYSELEFFKLIDSLKKSEQKFFVKLIDNKIFDSEVCNYDNLSINKRTFGNNKRDLQAKKYFETLDSSKYCYFTIMEYAGKPLEEFIKSKKIWNFKYGYLIAYQMINICKILFNNNILNGDMHVGNFCLNNKQLKLIDYGSINFINKKHKYYDSFLIKYDLFFSIMTFAINTHIINNDCKFHLNDDIVIKNMDKIYSSKYITNIKNDYLMIIKNANRKYITRISKIINNKPKNIKEAREIGLHFDLLWYVYEPENYLKFWTKYCKIGKNHSKLLKVEDLRYFIDNFHDFDKLIMYFKKKL</sequence>
<dbReference type="PROSITE" id="PS00107">
    <property type="entry name" value="PROTEIN_KINASE_ATP"/>
    <property type="match status" value="1"/>
</dbReference>
<dbReference type="InterPro" id="IPR011009">
    <property type="entry name" value="Kinase-like_dom_sf"/>
</dbReference>
<name>A0A1V0SGL4_9VIRU</name>
<keyword evidence="1" id="KW-0547">Nucleotide-binding</keyword>
<organism evidence="2">
    <name type="scientific">Hokovirus HKV1</name>
    <dbReference type="NCBI Taxonomy" id="1977638"/>
    <lineage>
        <taxon>Viruses</taxon>
        <taxon>Varidnaviria</taxon>
        <taxon>Bamfordvirae</taxon>
        <taxon>Nucleocytoviricota</taxon>
        <taxon>Megaviricetes</taxon>
        <taxon>Imitervirales</taxon>
        <taxon>Mimiviridae</taxon>
        <taxon>Klosneuvirinae</taxon>
        <taxon>Hokovirus</taxon>
    </lineage>
</organism>
<evidence type="ECO:0000256" key="1">
    <source>
        <dbReference type="PROSITE-ProRule" id="PRU10141"/>
    </source>
</evidence>
<accession>A0A1V0SGL4</accession>